<dbReference type="OrthoDB" id="3643at2759"/>
<name>A0A0L0SUP0_ALLM3</name>
<organism evidence="2 3">
    <name type="scientific">Allomyces macrogynus (strain ATCC 38327)</name>
    <name type="common">Allomyces javanicus var. macrogynus</name>
    <dbReference type="NCBI Taxonomy" id="578462"/>
    <lineage>
        <taxon>Eukaryota</taxon>
        <taxon>Fungi</taxon>
        <taxon>Fungi incertae sedis</taxon>
        <taxon>Blastocladiomycota</taxon>
        <taxon>Blastocladiomycetes</taxon>
        <taxon>Blastocladiales</taxon>
        <taxon>Blastocladiaceae</taxon>
        <taxon>Allomyces</taxon>
    </lineage>
</organism>
<reference evidence="2 3" key="1">
    <citation type="submission" date="2009-11" db="EMBL/GenBank/DDBJ databases">
        <title>Annotation of Allomyces macrogynus ATCC 38327.</title>
        <authorList>
            <consortium name="The Broad Institute Genome Sequencing Platform"/>
            <person name="Russ C."/>
            <person name="Cuomo C."/>
            <person name="Burger G."/>
            <person name="Gray M.W."/>
            <person name="Holland P.W.H."/>
            <person name="King N."/>
            <person name="Lang F.B.F."/>
            <person name="Roger A.J."/>
            <person name="Ruiz-Trillo I."/>
            <person name="Young S.K."/>
            <person name="Zeng Q."/>
            <person name="Gargeya S."/>
            <person name="Fitzgerald M."/>
            <person name="Haas B."/>
            <person name="Abouelleil A."/>
            <person name="Alvarado L."/>
            <person name="Arachchi H.M."/>
            <person name="Berlin A."/>
            <person name="Chapman S.B."/>
            <person name="Gearin G."/>
            <person name="Goldberg J."/>
            <person name="Griggs A."/>
            <person name="Gujja S."/>
            <person name="Hansen M."/>
            <person name="Heiman D."/>
            <person name="Howarth C."/>
            <person name="Larimer J."/>
            <person name="Lui A."/>
            <person name="MacDonald P.J.P."/>
            <person name="McCowen C."/>
            <person name="Montmayeur A."/>
            <person name="Murphy C."/>
            <person name="Neiman D."/>
            <person name="Pearson M."/>
            <person name="Priest M."/>
            <person name="Roberts A."/>
            <person name="Saif S."/>
            <person name="Shea T."/>
            <person name="Sisk P."/>
            <person name="Stolte C."/>
            <person name="Sykes S."/>
            <person name="Wortman J."/>
            <person name="Nusbaum C."/>
            <person name="Birren B."/>
        </authorList>
    </citation>
    <scope>NUCLEOTIDE SEQUENCE [LARGE SCALE GENOMIC DNA]</scope>
    <source>
        <strain evidence="2 3">ATCC 38327</strain>
    </source>
</reference>
<keyword evidence="3" id="KW-1185">Reference proteome</keyword>
<dbReference type="InterPro" id="IPR045079">
    <property type="entry name" value="Oxoprolinase-like"/>
</dbReference>
<dbReference type="VEuPathDB" id="FungiDB:AMAG_10426"/>
<dbReference type="Pfam" id="PF02538">
    <property type="entry name" value="Hydantoinase_B"/>
    <property type="match status" value="1"/>
</dbReference>
<dbReference type="InterPro" id="IPR003692">
    <property type="entry name" value="Hydantoinase_B"/>
</dbReference>
<accession>A0A0L0SUP0</accession>
<proteinExistence type="predicted"/>
<feature type="domain" description="Hydantoinase B/oxoprolinase" evidence="1">
    <location>
        <begin position="1"/>
        <end position="109"/>
    </location>
</feature>
<dbReference type="Proteomes" id="UP000054350">
    <property type="component" value="Unassembled WGS sequence"/>
</dbReference>
<evidence type="ECO:0000259" key="1">
    <source>
        <dbReference type="Pfam" id="PF02538"/>
    </source>
</evidence>
<dbReference type="STRING" id="578462.A0A0L0SUP0"/>
<dbReference type="eggNOG" id="KOG1939">
    <property type="taxonomic scope" value="Eukaryota"/>
</dbReference>
<gene>
    <name evidence="2" type="ORF">AMAG_10426</name>
</gene>
<dbReference type="GO" id="GO:0006749">
    <property type="term" value="P:glutathione metabolic process"/>
    <property type="evidence" value="ECO:0007669"/>
    <property type="project" value="TreeGrafter"/>
</dbReference>
<dbReference type="PANTHER" id="PTHR11365">
    <property type="entry name" value="5-OXOPROLINASE RELATED"/>
    <property type="match status" value="1"/>
</dbReference>
<dbReference type="PANTHER" id="PTHR11365:SF2">
    <property type="entry name" value="5-OXOPROLINASE"/>
    <property type="match status" value="1"/>
</dbReference>
<dbReference type="GO" id="GO:0017168">
    <property type="term" value="F:5-oxoprolinase (ATP-hydrolyzing) activity"/>
    <property type="evidence" value="ECO:0007669"/>
    <property type="project" value="TreeGrafter"/>
</dbReference>
<evidence type="ECO:0000313" key="2">
    <source>
        <dbReference type="EMBL" id="KNE66181.1"/>
    </source>
</evidence>
<protein>
    <recommendedName>
        <fullName evidence="1">Hydantoinase B/oxoprolinase domain-containing protein</fullName>
    </recommendedName>
</protein>
<reference evidence="3" key="2">
    <citation type="submission" date="2009-11" db="EMBL/GenBank/DDBJ databases">
        <title>The Genome Sequence of Allomyces macrogynus strain ATCC 38327.</title>
        <authorList>
            <consortium name="The Broad Institute Genome Sequencing Platform"/>
            <person name="Russ C."/>
            <person name="Cuomo C."/>
            <person name="Shea T."/>
            <person name="Young S.K."/>
            <person name="Zeng Q."/>
            <person name="Koehrsen M."/>
            <person name="Haas B."/>
            <person name="Borodovsky M."/>
            <person name="Guigo R."/>
            <person name="Alvarado L."/>
            <person name="Berlin A."/>
            <person name="Borenstein D."/>
            <person name="Chen Z."/>
            <person name="Engels R."/>
            <person name="Freedman E."/>
            <person name="Gellesch M."/>
            <person name="Goldberg J."/>
            <person name="Griggs A."/>
            <person name="Gujja S."/>
            <person name="Heiman D."/>
            <person name="Hepburn T."/>
            <person name="Howarth C."/>
            <person name="Jen D."/>
            <person name="Larson L."/>
            <person name="Lewis B."/>
            <person name="Mehta T."/>
            <person name="Park D."/>
            <person name="Pearson M."/>
            <person name="Roberts A."/>
            <person name="Saif S."/>
            <person name="Shenoy N."/>
            <person name="Sisk P."/>
            <person name="Stolte C."/>
            <person name="Sykes S."/>
            <person name="Walk T."/>
            <person name="White J."/>
            <person name="Yandava C."/>
            <person name="Burger G."/>
            <person name="Gray M.W."/>
            <person name="Holland P.W.H."/>
            <person name="King N."/>
            <person name="Lang F.B.F."/>
            <person name="Roger A.J."/>
            <person name="Ruiz-Trillo I."/>
            <person name="Lander E."/>
            <person name="Nusbaum C."/>
        </authorList>
    </citation>
    <scope>NUCLEOTIDE SEQUENCE [LARGE SCALE GENOMIC DNA]</scope>
    <source>
        <strain evidence="3">ATCC 38327</strain>
    </source>
</reference>
<dbReference type="EMBL" id="GG745349">
    <property type="protein sequence ID" value="KNE66181.1"/>
    <property type="molecule type" value="Genomic_DNA"/>
</dbReference>
<dbReference type="AlphaFoldDB" id="A0A0L0SUP0"/>
<dbReference type="GO" id="GO:0005829">
    <property type="term" value="C:cytosol"/>
    <property type="evidence" value="ECO:0007669"/>
    <property type="project" value="TreeGrafter"/>
</dbReference>
<sequence>MQEAVKGQIAQCPEMRDGDVFVTNHPSCGGSHLPDITVITPVFDQGRIIFFVASRGHHADIGGISPGSMPPNSKELWQEGAMIKSFKIVDQGRFQEQGIVDLLNAPGKTPVRPPIATCAKT</sequence>
<evidence type="ECO:0000313" key="3">
    <source>
        <dbReference type="Proteomes" id="UP000054350"/>
    </source>
</evidence>